<feature type="transmembrane region" description="Helical" evidence="1">
    <location>
        <begin position="9"/>
        <end position="28"/>
    </location>
</feature>
<keyword evidence="1" id="KW-0472">Membrane</keyword>
<evidence type="ECO:0000256" key="1">
    <source>
        <dbReference type="SAM" id="Phobius"/>
    </source>
</evidence>
<organism evidence="2 3">
    <name type="scientific">Marinomonas phage MfV</name>
    <dbReference type="NCBI Taxonomy" id="2815747"/>
    <lineage>
        <taxon>Viruses</taxon>
        <taxon>Varidnaviria</taxon>
        <taxon>Abadenavirae</taxon>
        <taxon>Produgelaviricota</taxon>
        <taxon>Belvinaviricetes</taxon>
        <taxon>Vinavirales</taxon>
        <taxon>Parnassusviridae</taxon>
        <taxon>Corycianvirus</taxon>
        <taxon>Corycianvirus MfV</taxon>
    </lineage>
</organism>
<evidence type="ECO:0000313" key="3">
    <source>
        <dbReference type="Proteomes" id="UP000663595"/>
    </source>
</evidence>
<evidence type="ECO:0000313" key="2">
    <source>
        <dbReference type="EMBL" id="QSM01474.1"/>
    </source>
</evidence>
<proteinExistence type="predicted"/>
<sequence>MSVVNDKQFYIILGLGAVGVAVGGYVAYKAVTAVTGAVGGAVDYVKNDAADDALDVAGDVGAFIVGEPTADFLGGVADMASSFWDWAGFNDVKDKFDLNYRDQLPNMNDEEYQRWKTAVQKGDIENPFKPIF</sequence>
<name>A0A899ISJ7_9VIRU</name>
<keyword evidence="1" id="KW-0812">Transmembrane</keyword>
<keyword evidence="3" id="KW-1185">Reference proteome</keyword>
<keyword evidence="1" id="KW-1133">Transmembrane helix</keyword>
<accession>A0A899ISJ7</accession>
<protein>
    <submittedName>
        <fullName evidence="2">Uncharacterized protein</fullName>
    </submittedName>
</protein>
<dbReference type="Proteomes" id="UP000663595">
    <property type="component" value="Segment"/>
</dbReference>
<reference evidence="2" key="1">
    <citation type="submission" date="2021-02" db="EMBL/GenBank/DDBJ databases">
        <title>Identification of vesicle-like marine bacterial viruses: A missing link between bacterial viruses and vesicles.</title>
        <authorList>
            <person name="Sun M."/>
            <person name="Wang P."/>
            <person name="Chen X."/>
            <person name="Xu Zhong K."/>
            <person name="Li H."/>
            <person name="Sui X."/>
            <person name="Zhao L."/>
            <person name="Li K."/>
            <person name="Qin Q."/>
            <person name="Su H."/>
            <person name="Zhang X."/>
            <person name="Li P."/>
            <person name="Li C."/>
            <person name="Fu H."/>
            <person name="Shen Q."/>
            <person name="Chen Y."/>
            <person name="McMinn A."/>
            <person name="A Suttle C.A."/>
            <person name="Wang M."/>
            <person name="Zhang Y."/>
        </authorList>
    </citation>
    <scope>NUCLEOTIDE SEQUENCE</scope>
</reference>
<dbReference type="EMBL" id="MW618650">
    <property type="protein sequence ID" value="QSM01474.1"/>
    <property type="molecule type" value="Genomic_DNA"/>
</dbReference>